<proteinExistence type="predicted"/>
<evidence type="ECO:0000313" key="1">
    <source>
        <dbReference type="EMBL" id="JAD57277.1"/>
    </source>
</evidence>
<organism evidence="1">
    <name type="scientific">Arundo donax</name>
    <name type="common">Giant reed</name>
    <name type="synonym">Donax arundinaceus</name>
    <dbReference type="NCBI Taxonomy" id="35708"/>
    <lineage>
        <taxon>Eukaryota</taxon>
        <taxon>Viridiplantae</taxon>
        <taxon>Streptophyta</taxon>
        <taxon>Embryophyta</taxon>
        <taxon>Tracheophyta</taxon>
        <taxon>Spermatophyta</taxon>
        <taxon>Magnoliopsida</taxon>
        <taxon>Liliopsida</taxon>
        <taxon>Poales</taxon>
        <taxon>Poaceae</taxon>
        <taxon>PACMAD clade</taxon>
        <taxon>Arundinoideae</taxon>
        <taxon>Arundineae</taxon>
        <taxon>Arundo</taxon>
    </lineage>
</organism>
<dbReference type="EMBL" id="GBRH01240618">
    <property type="protein sequence ID" value="JAD57277.1"/>
    <property type="molecule type" value="Transcribed_RNA"/>
</dbReference>
<sequence>MPSYWECRHCHAIVAITSNQQTKPNHLGKVT</sequence>
<name>A0A0A9BD90_ARUDO</name>
<accession>A0A0A9BD90</accession>
<dbReference type="AlphaFoldDB" id="A0A0A9BD90"/>
<reference evidence="1" key="2">
    <citation type="journal article" date="2015" name="Data Brief">
        <title>Shoot transcriptome of the giant reed, Arundo donax.</title>
        <authorList>
            <person name="Barrero R.A."/>
            <person name="Guerrero F.D."/>
            <person name="Moolhuijzen P."/>
            <person name="Goolsby J.A."/>
            <person name="Tidwell J."/>
            <person name="Bellgard S.E."/>
            <person name="Bellgard M.I."/>
        </authorList>
    </citation>
    <scope>NUCLEOTIDE SEQUENCE</scope>
    <source>
        <tissue evidence="1">Shoot tissue taken approximately 20 cm above the soil surface</tissue>
    </source>
</reference>
<protein>
    <submittedName>
        <fullName evidence="1">Uncharacterized protein</fullName>
    </submittedName>
</protein>
<reference evidence="1" key="1">
    <citation type="submission" date="2014-09" db="EMBL/GenBank/DDBJ databases">
        <authorList>
            <person name="Magalhaes I.L.F."/>
            <person name="Oliveira U."/>
            <person name="Santos F.R."/>
            <person name="Vidigal T.H.D.A."/>
            <person name="Brescovit A.D."/>
            <person name="Santos A.J."/>
        </authorList>
    </citation>
    <scope>NUCLEOTIDE SEQUENCE</scope>
    <source>
        <tissue evidence="1">Shoot tissue taken approximately 20 cm above the soil surface</tissue>
    </source>
</reference>